<feature type="domain" description="Transketolase-like pyrimidine-binding" evidence="10">
    <location>
        <begin position="355"/>
        <end position="473"/>
    </location>
</feature>
<dbReference type="GO" id="GO:0046872">
    <property type="term" value="F:metal ion binding"/>
    <property type="evidence" value="ECO:0007669"/>
    <property type="project" value="UniProtKB-KW"/>
</dbReference>
<evidence type="ECO:0000313" key="11">
    <source>
        <dbReference type="EMBL" id="OMH80654.1"/>
    </source>
</evidence>
<dbReference type="InterPro" id="IPR005475">
    <property type="entry name" value="Transketolase-like_Pyr-bd"/>
</dbReference>
<evidence type="ECO:0000313" key="12">
    <source>
        <dbReference type="Proteomes" id="UP000188320"/>
    </source>
</evidence>
<dbReference type="PROSITE" id="PS00801">
    <property type="entry name" value="TRANSKETOLASE_1"/>
    <property type="match status" value="1"/>
</dbReference>
<proteinExistence type="inferred from homology"/>
<evidence type="ECO:0000259" key="10">
    <source>
        <dbReference type="SMART" id="SM00861"/>
    </source>
</evidence>
<feature type="non-terminal residue" evidence="11">
    <location>
        <position position="473"/>
    </location>
</feature>
<dbReference type="Pfam" id="PF02779">
    <property type="entry name" value="Transket_pyr"/>
    <property type="match status" value="1"/>
</dbReference>
<comment type="cofactor">
    <cofactor evidence="2">
        <name>Mg(2+)</name>
        <dbReference type="ChEBI" id="CHEBI:18420"/>
    </cofactor>
</comment>
<comment type="catalytic activity">
    <reaction evidence="9">
        <text>D-sedoheptulose 7-phosphate + D-glyceraldehyde 3-phosphate = aldehydo-D-ribose 5-phosphate + D-xylulose 5-phosphate</text>
        <dbReference type="Rhea" id="RHEA:10508"/>
        <dbReference type="ChEBI" id="CHEBI:57483"/>
        <dbReference type="ChEBI" id="CHEBI:57737"/>
        <dbReference type="ChEBI" id="CHEBI:58273"/>
        <dbReference type="ChEBI" id="CHEBI:59776"/>
        <dbReference type="EC" id="2.2.1.1"/>
    </reaction>
</comment>
<evidence type="ECO:0000256" key="1">
    <source>
        <dbReference type="ARBA" id="ARBA00001941"/>
    </source>
</evidence>
<evidence type="ECO:0000256" key="6">
    <source>
        <dbReference type="ARBA" id="ARBA00022723"/>
    </source>
</evidence>
<evidence type="ECO:0000256" key="5">
    <source>
        <dbReference type="ARBA" id="ARBA00022679"/>
    </source>
</evidence>
<keyword evidence="6" id="KW-0479">Metal-binding</keyword>
<evidence type="ECO:0000256" key="9">
    <source>
        <dbReference type="ARBA" id="ARBA00049473"/>
    </source>
</evidence>
<dbReference type="GO" id="GO:0005634">
    <property type="term" value="C:nucleus"/>
    <property type="evidence" value="ECO:0007669"/>
    <property type="project" value="TreeGrafter"/>
</dbReference>
<dbReference type="PANTHER" id="PTHR43522:SF2">
    <property type="entry name" value="TRANSKETOLASE 1-RELATED"/>
    <property type="match status" value="1"/>
</dbReference>
<dbReference type="GO" id="GO:0004802">
    <property type="term" value="F:transketolase activity"/>
    <property type="evidence" value="ECO:0007669"/>
    <property type="project" value="UniProtKB-EC"/>
</dbReference>
<dbReference type="PANTHER" id="PTHR43522">
    <property type="entry name" value="TRANSKETOLASE"/>
    <property type="match status" value="1"/>
</dbReference>
<sequence length="473" mass="51457">MVSEIDQLSIDTIRCLAADVVQGANSGHPGAPMGCAPMAHVLFSRFITANPKDPNWINRDRFVLSNGHGCALQYVLLHLMGYDLSMDDLKQFRQLHSKTPGHPERLETPGIEVTTGPLGQGICNAVGMAIAERHLAAKFNVGEYKVIDNTVYCIVGDGCLQEGVSAEASSLAGHLKLGNLIVLYDANDIQIDGSTDLAFTEDVMKRYESYGWHVQSVDDGDSGVESIAAAVENARKEVGRPSLIKIRTTIGYGSAKEGTEKVHGAPLGDSDIVSVKARFGFGPEKYVVPESVYDFYNQCSQRGQNQEAQWKQMLTKYQAAHPELYAEFERTVLRGELPANWESSLPRYTPADPPVATRKLSEAVLNAIAPVIPELLGGSADLTHSNLTLWKGAKTFQHEDTKLGSYDGRYFHFGVREHGMAAICNGIAAYGGLIPFASTFVNFISYACGASRLSALQKLRVLYILTHDSIGMG</sequence>
<comment type="cofactor">
    <cofactor evidence="1">
        <name>Co(2+)</name>
        <dbReference type="ChEBI" id="CHEBI:48828"/>
    </cofactor>
</comment>
<dbReference type="Proteomes" id="UP000188320">
    <property type="component" value="Unassembled WGS sequence"/>
</dbReference>
<comment type="similarity">
    <text evidence="4">Belongs to the transketolase family.</text>
</comment>
<name>A0A1R1PI41_ZANCU</name>
<keyword evidence="5" id="KW-0808">Transferase</keyword>
<dbReference type="CDD" id="cd07033">
    <property type="entry name" value="TPP_PYR_DXS_TK_like"/>
    <property type="match status" value="1"/>
</dbReference>
<dbReference type="CDD" id="cd02012">
    <property type="entry name" value="TPP_TK"/>
    <property type="match status" value="1"/>
</dbReference>
<evidence type="ECO:0000256" key="2">
    <source>
        <dbReference type="ARBA" id="ARBA00001946"/>
    </source>
</evidence>
<dbReference type="SMART" id="SM00861">
    <property type="entry name" value="Transket_pyr"/>
    <property type="match status" value="1"/>
</dbReference>
<keyword evidence="8" id="KW-0786">Thiamine pyrophosphate</keyword>
<evidence type="ECO:0000256" key="8">
    <source>
        <dbReference type="ARBA" id="ARBA00023052"/>
    </source>
</evidence>
<dbReference type="SUPFAM" id="SSF52518">
    <property type="entry name" value="Thiamin diphosphate-binding fold (THDP-binding)"/>
    <property type="match status" value="2"/>
</dbReference>
<evidence type="ECO:0000256" key="7">
    <source>
        <dbReference type="ARBA" id="ARBA00022842"/>
    </source>
</evidence>
<dbReference type="FunFam" id="3.40.50.970:FF:000004">
    <property type="entry name" value="Transketolase"/>
    <property type="match status" value="1"/>
</dbReference>
<dbReference type="GO" id="GO:0005829">
    <property type="term" value="C:cytosol"/>
    <property type="evidence" value="ECO:0007669"/>
    <property type="project" value="TreeGrafter"/>
</dbReference>
<dbReference type="InterPro" id="IPR033247">
    <property type="entry name" value="Transketolase_fam"/>
</dbReference>
<dbReference type="Gene3D" id="3.40.50.970">
    <property type="match status" value="2"/>
</dbReference>
<dbReference type="GO" id="GO:0006098">
    <property type="term" value="P:pentose-phosphate shunt"/>
    <property type="evidence" value="ECO:0007669"/>
    <property type="project" value="TreeGrafter"/>
</dbReference>
<protein>
    <submittedName>
        <fullName evidence="11">Transketolase 1</fullName>
    </submittedName>
</protein>
<keyword evidence="12" id="KW-1185">Reference proteome</keyword>
<comment type="cofactor">
    <cofactor evidence="3">
        <name>thiamine diphosphate</name>
        <dbReference type="ChEBI" id="CHEBI:58937"/>
    </cofactor>
</comment>
<accession>A0A1R1PI41</accession>
<evidence type="ECO:0000256" key="4">
    <source>
        <dbReference type="ARBA" id="ARBA00007131"/>
    </source>
</evidence>
<dbReference type="EMBL" id="LSSK01001121">
    <property type="protein sequence ID" value="OMH80654.1"/>
    <property type="molecule type" value="Genomic_DNA"/>
</dbReference>
<dbReference type="InterPro" id="IPR029061">
    <property type="entry name" value="THDP-binding"/>
</dbReference>
<dbReference type="InterPro" id="IPR005474">
    <property type="entry name" value="Transketolase_N"/>
</dbReference>
<organism evidence="11 12">
    <name type="scientific">Zancudomyces culisetae</name>
    <name type="common">Gut fungus</name>
    <name type="synonym">Smittium culisetae</name>
    <dbReference type="NCBI Taxonomy" id="1213189"/>
    <lineage>
        <taxon>Eukaryota</taxon>
        <taxon>Fungi</taxon>
        <taxon>Fungi incertae sedis</taxon>
        <taxon>Zoopagomycota</taxon>
        <taxon>Kickxellomycotina</taxon>
        <taxon>Harpellomycetes</taxon>
        <taxon>Harpellales</taxon>
        <taxon>Legeriomycetaceae</taxon>
        <taxon>Zancudomyces</taxon>
    </lineage>
</organism>
<dbReference type="Pfam" id="PF00456">
    <property type="entry name" value="Transketolase_N"/>
    <property type="match status" value="1"/>
</dbReference>
<keyword evidence="7" id="KW-0460">Magnesium</keyword>
<dbReference type="AlphaFoldDB" id="A0A1R1PI41"/>
<comment type="caution">
    <text evidence="11">The sequence shown here is derived from an EMBL/GenBank/DDBJ whole genome shotgun (WGS) entry which is preliminary data.</text>
</comment>
<gene>
    <name evidence="11" type="ORF">AX774_g5904</name>
</gene>
<dbReference type="InterPro" id="IPR049557">
    <property type="entry name" value="Transketolase_CS"/>
</dbReference>
<reference evidence="12" key="1">
    <citation type="submission" date="2017-01" db="EMBL/GenBank/DDBJ databases">
        <authorList>
            <person name="Wang Y."/>
            <person name="White M."/>
            <person name="Kvist S."/>
            <person name="Moncalvo J.-M."/>
        </authorList>
    </citation>
    <scope>NUCLEOTIDE SEQUENCE [LARGE SCALE GENOMIC DNA]</scope>
    <source>
        <strain evidence="12">COL-18-3</strain>
    </source>
</reference>
<dbReference type="OrthoDB" id="10267175at2759"/>
<evidence type="ECO:0000256" key="3">
    <source>
        <dbReference type="ARBA" id="ARBA00001964"/>
    </source>
</evidence>